<dbReference type="EMBL" id="MNAD01001048">
    <property type="protein sequence ID" value="OJT08364.1"/>
    <property type="molecule type" value="Genomic_DNA"/>
</dbReference>
<dbReference type="SUPFAM" id="SSF51735">
    <property type="entry name" value="NAD(P)-binding Rossmann-fold domains"/>
    <property type="match status" value="1"/>
</dbReference>
<accession>A0A1M2VL74</accession>
<evidence type="ECO:0000313" key="5">
    <source>
        <dbReference type="Proteomes" id="UP000184267"/>
    </source>
</evidence>
<gene>
    <name evidence="4" type="ORF">TRAPUB_741</name>
</gene>
<dbReference type="Proteomes" id="UP000184267">
    <property type="component" value="Unassembled WGS sequence"/>
</dbReference>
<sequence length="260" mass="28258">NFPRHWPRTRQAAPPVNPEKATALAELESSAKDSLHIVQLDVSDFDSIRALPPKLEPILGATGLDYLVNNAAMAVWDTAFTMDPDALLATMRTNTAAPALLSQVVLPFLERARAKKILHISSTGGSIASVSSEKMQDAYRKVTSYPMSKTALNMLVCPRAFDVGAYVLTVAGGGVIRMQAYKQKVERPDLIVISMCPGWVKTVRCSVTYHLFTSFSDHMGGSNAALEPEESIRGIINVITSVTSADSGKYLSYNGDEIPW</sequence>
<feature type="non-terminal residue" evidence="4">
    <location>
        <position position="1"/>
    </location>
</feature>
<comment type="similarity">
    <text evidence="1">Belongs to the short-chain dehydrogenases/reductases (SDR) family.</text>
</comment>
<dbReference type="Pfam" id="PF00106">
    <property type="entry name" value="adh_short"/>
    <property type="match status" value="1"/>
</dbReference>
<dbReference type="InterPro" id="IPR036291">
    <property type="entry name" value="NAD(P)-bd_dom_sf"/>
</dbReference>
<keyword evidence="2" id="KW-0521">NADP</keyword>
<dbReference type="InterPro" id="IPR002347">
    <property type="entry name" value="SDR_fam"/>
</dbReference>
<reference evidence="4 5" key="1">
    <citation type="submission" date="2016-10" db="EMBL/GenBank/DDBJ databases">
        <title>Genome sequence of the basidiomycete white-rot fungus Trametes pubescens.</title>
        <authorList>
            <person name="Makela M.R."/>
            <person name="Granchi Z."/>
            <person name="Peng M."/>
            <person name="De Vries R.P."/>
            <person name="Grigoriev I."/>
            <person name="Riley R."/>
            <person name="Hilden K."/>
        </authorList>
    </citation>
    <scope>NUCLEOTIDE SEQUENCE [LARGE SCALE GENOMIC DNA]</scope>
    <source>
        <strain evidence="4 5">FBCC735</strain>
    </source>
</reference>
<proteinExistence type="inferred from homology"/>
<comment type="caution">
    <text evidence="4">The sequence shown here is derived from an EMBL/GenBank/DDBJ whole genome shotgun (WGS) entry which is preliminary data.</text>
</comment>
<evidence type="ECO:0000313" key="4">
    <source>
        <dbReference type="EMBL" id="OJT08364.1"/>
    </source>
</evidence>
<dbReference type="InterPro" id="IPR051468">
    <property type="entry name" value="Fungal_SecMetab_SDRs"/>
</dbReference>
<dbReference type="GO" id="GO:0016491">
    <property type="term" value="F:oxidoreductase activity"/>
    <property type="evidence" value="ECO:0007669"/>
    <property type="project" value="UniProtKB-KW"/>
</dbReference>
<name>A0A1M2VL74_TRAPU</name>
<protein>
    <submittedName>
        <fullName evidence="4">C-factor</fullName>
    </submittedName>
</protein>
<dbReference type="PANTHER" id="PTHR43544:SF7">
    <property type="entry name" value="NADB-LER2"/>
    <property type="match status" value="1"/>
</dbReference>
<evidence type="ECO:0000256" key="1">
    <source>
        <dbReference type="ARBA" id="ARBA00006484"/>
    </source>
</evidence>
<dbReference type="Gene3D" id="3.40.50.720">
    <property type="entry name" value="NAD(P)-binding Rossmann-like Domain"/>
    <property type="match status" value="1"/>
</dbReference>
<evidence type="ECO:0000256" key="2">
    <source>
        <dbReference type="ARBA" id="ARBA00022857"/>
    </source>
</evidence>
<dbReference type="GO" id="GO:0005737">
    <property type="term" value="C:cytoplasm"/>
    <property type="evidence" value="ECO:0007669"/>
    <property type="project" value="TreeGrafter"/>
</dbReference>
<organism evidence="4 5">
    <name type="scientific">Trametes pubescens</name>
    <name type="common">White-rot fungus</name>
    <dbReference type="NCBI Taxonomy" id="154538"/>
    <lineage>
        <taxon>Eukaryota</taxon>
        <taxon>Fungi</taxon>
        <taxon>Dikarya</taxon>
        <taxon>Basidiomycota</taxon>
        <taxon>Agaricomycotina</taxon>
        <taxon>Agaricomycetes</taxon>
        <taxon>Polyporales</taxon>
        <taxon>Polyporaceae</taxon>
        <taxon>Trametes</taxon>
    </lineage>
</organism>
<keyword evidence="5" id="KW-1185">Reference proteome</keyword>
<evidence type="ECO:0000256" key="3">
    <source>
        <dbReference type="ARBA" id="ARBA00023002"/>
    </source>
</evidence>
<keyword evidence="3" id="KW-0560">Oxidoreductase</keyword>
<dbReference type="PANTHER" id="PTHR43544">
    <property type="entry name" value="SHORT-CHAIN DEHYDROGENASE/REDUCTASE"/>
    <property type="match status" value="1"/>
</dbReference>
<dbReference type="AlphaFoldDB" id="A0A1M2VL74"/>
<dbReference type="OrthoDB" id="7289984at2759"/>